<reference evidence="1 2" key="1">
    <citation type="submission" date="2020-04" db="EMBL/GenBank/DDBJ databases">
        <title>MicrobeNet Type strains.</title>
        <authorList>
            <person name="Nicholson A.C."/>
        </authorList>
    </citation>
    <scope>NUCLEOTIDE SEQUENCE [LARGE SCALE GENOMIC DNA]</scope>
    <source>
        <strain evidence="1 2">DSM 44445</strain>
    </source>
</reference>
<dbReference type="Proteomes" id="UP000523447">
    <property type="component" value="Unassembled WGS sequence"/>
</dbReference>
<proteinExistence type="predicted"/>
<organism evidence="1 2">
    <name type="scientific">Nocardia veterana</name>
    <dbReference type="NCBI Taxonomy" id="132249"/>
    <lineage>
        <taxon>Bacteria</taxon>
        <taxon>Bacillati</taxon>
        <taxon>Actinomycetota</taxon>
        <taxon>Actinomycetes</taxon>
        <taxon>Mycobacteriales</taxon>
        <taxon>Nocardiaceae</taxon>
        <taxon>Nocardia</taxon>
    </lineage>
</organism>
<evidence type="ECO:0000313" key="2">
    <source>
        <dbReference type="Proteomes" id="UP000523447"/>
    </source>
</evidence>
<comment type="caution">
    <text evidence="1">The sequence shown here is derived from an EMBL/GenBank/DDBJ whole genome shotgun (WGS) entry which is preliminary data.</text>
</comment>
<keyword evidence="2" id="KW-1185">Reference proteome</keyword>
<dbReference type="AlphaFoldDB" id="A0A7X6M1G1"/>
<protein>
    <submittedName>
        <fullName evidence="1">Uncharacterized protein</fullName>
    </submittedName>
</protein>
<sequence length="54" mass="6191">MDDTAQTRPAPARRRPWFADLEEAERRGAHGNAGLGYFDCDCEICHRRFRPTAV</sequence>
<dbReference type="RefSeq" id="WP_157171527.1">
    <property type="nucleotide sequence ID" value="NZ_CAWPHS010000013.1"/>
</dbReference>
<accession>A0A7X6M1G1</accession>
<name>A0A7X6M1G1_9NOCA</name>
<dbReference type="EMBL" id="JAAXPE010000020">
    <property type="protein sequence ID" value="NKY87670.1"/>
    <property type="molecule type" value="Genomic_DNA"/>
</dbReference>
<evidence type="ECO:0000313" key="1">
    <source>
        <dbReference type="EMBL" id="NKY87670.1"/>
    </source>
</evidence>
<gene>
    <name evidence="1" type="ORF">HGA07_18795</name>
</gene>